<dbReference type="Gene3D" id="3.40.50.300">
    <property type="entry name" value="P-loop containing nucleotide triphosphate hydrolases"/>
    <property type="match status" value="1"/>
</dbReference>
<evidence type="ECO:0000259" key="5">
    <source>
        <dbReference type="SMART" id="SM01086"/>
    </source>
</evidence>
<evidence type="ECO:0000313" key="6">
    <source>
        <dbReference type="EMBL" id="OGY55809.1"/>
    </source>
</evidence>
<keyword evidence="3" id="KW-0143">Chaperone</keyword>
<evidence type="ECO:0008006" key="8">
    <source>
        <dbReference type="Google" id="ProtNLM"/>
    </source>
</evidence>
<dbReference type="AlphaFoldDB" id="A0A1G1YU64"/>
<dbReference type="Proteomes" id="UP000178122">
    <property type="component" value="Unassembled WGS sequence"/>
</dbReference>
<dbReference type="GO" id="GO:0051301">
    <property type="term" value="P:cell division"/>
    <property type="evidence" value="ECO:0007669"/>
    <property type="project" value="TreeGrafter"/>
</dbReference>
<dbReference type="SUPFAM" id="SSF52540">
    <property type="entry name" value="P-loop containing nucleoside triphosphate hydrolases"/>
    <property type="match status" value="1"/>
</dbReference>
<dbReference type="Gene3D" id="1.10.8.60">
    <property type="match status" value="1"/>
</dbReference>
<dbReference type="PROSITE" id="PS00676">
    <property type="entry name" value="SIGMA54_INTERACT_2"/>
    <property type="match status" value="1"/>
</dbReference>
<gene>
    <name evidence="6" type="ORF">A2912_01140</name>
</gene>
<dbReference type="GO" id="GO:0009376">
    <property type="term" value="C:HslUV protease complex"/>
    <property type="evidence" value="ECO:0007669"/>
    <property type="project" value="TreeGrafter"/>
</dbReference>
<dbReference type="InterPro" id="IPR050052">
    <property type="entry name" value="ATP-dep_Clp_protease_ClpX"/>
</dbReference>
<dbReference type="GO" id="GO:0005524">
    <property type="term" value="F:ATP binding"/>
    <property type="evidence" value="ECO:0007669"/>
    <property type="project" value="UniProtKB-KW"/>
</dbReference>
<feature type="domain" description="Clp ATPase C-terminal" evidence="5">
    <location>
        <begin position="251"/>
        <end position="342"/>
    </location>
</feature>
<dbReference type="EMBL" id="MHIN01000004">
    <property type="protein sequence ID" value="OGY55809.1"/>
    <property type="molecule type" value="Genomic_DNA"/>
</dbReference>
<dbReference type="SMART" id="SM01086">
    <property type="entry name" value="ClpB_D2-small"/>
    <property type="match status" value="1"/>
</dbReference>
<dbReference type="InterPro" id="IPR003959">
    <property type="entry name" value="ATPase_AAA_core"/>
</dbReference>
<feature type="domain" description="AAA+ ATPase" evidence="4">
    <location>
        <begin position="61"/>
        <end position="207"/>
    </location>
</feature>
<evidence type="ECO:0000256" key="3">
    <source>
        <dbReference type="ARBA" id="ARBA00023186"/>
    </source>
</evidence>
<keyword evidence="2" id="KW-0067">ATP-binding</keyword>
<dbReference type="GO" id="GO:0016887">
    <property type="term" value="F:ATP hydrolysis activity"/>
    <property type="evidence" value="ECO:0007669"/>
    <property type="project" value="InterPro"/>
</dbReference>
<dbReference type="PANTHER" id="PTHR48102">
    <property type="entry name" value="ATP-DEPENDENT CLP PROTEASE ATP-BINDING SUBUNIT CLPX-LIKE, MITOCHONDRIAL-RELATED"/>
    <property type="match status" value="1"/>
</dbReference>
<evidence type="ECO:0000256" key="2">
    <source>
        <dbReference type="ARBA" id="ARBA00022840"/>
    </source>
</evidence>
<organism evidence="6 7">
    <name type="scientific">Candidatus Buchananbacteria bacterium RIFCSPLOWO2_01_FULL_40_23b</name>
    <dbReference type="NCBI Taxonomy" id="1797544"/>
    <lineage>
        <taxon>Bacteria</taxon>
        <taxon>Candidatus Buchananiibacteriota</taxon>
    </lineage>
</organism>
<dbReference type="GO" id="GO:0051603">
    <property type="term" value="P:proteolysis involved in protein catabolic process"/>
    <property type="evidence" value="ECO:0007669"/>
    <property type="project" value="TreeGrafter"/>
</dbReference>
<proteinExistence type="predicted"/>
<evidence type="ECO:0000259" key="4">
    <source>
        <dbReference type="SMART" id="SM00382"/>
    </source>
</evidence>
<sequence length="502" mass="56203">MAFSLDTFAVKPLELKQFLDRYVVGQERAKKVLATAMCGHYTLLRQREQHKGQHESQEELLKSNVLLIGPSGAGKTSLITKAAQYLAVPVVFGDATKLTATGIVGEDVDDFVRRLYGTTQGNIPEAEKGIIYIDEIDKVARHQGMIGHDFSGTAVQHALLKLLEGTTIEMRSRNELSAVTLATNKMLFVMSGAFDGLDKIIEKRRGHTVGFAKEVTEEKKQGEVTVDDLIQYGFDKQFLGRIAAITSVEALSEKQLYHILKLPVSPVITVRQQEFEGYGIRLDFDDTALQEVAAQAYAIGTGGRSLHAVLEQLLLDFRFQIPSTTVTELLITKEVVQEPAKYLEKLLRQKPARESKRTREIVQAPVQQTVVEFIWKPDLYRVALGEAGVERTYLSSAVRYGLDKKILPQEMPQVIGEFEKAVGEYTTKIAQEQQYRLTFDEEAKRIVIDRALLRRSTIQDVVENDVMLYVGSYTKDLAGREIVITHQAMINPKAFVKGLVQG</sequence>
<protein>
    <recommendedName>
        <fullName evidence="8">AAA+ ATPase domain-containing protein</fullName>
    </recommendedName>
</protein>
<dbReference type="InterPro" id="IPR027417">
    <property type="entry name" value="P-loop_NTPase"/>
</dbReference>
<dbReference type="InterPro" id="IPR025943">
    <property type="entry name" value="Sigma_54_int_dom_ATP-bd_2"/>
</dbReference>
<dbReference type="InterPro" id="IPR019489">
    <property type="entry name" value="Clp_ATPase_C"/>
</dbReference>
<dbReference type="Pfam" id="PF10431">
    <property type="entry name" value="ClpB_D2-small"/>
    <property type="match status" value="1"/>
</dbReference>
<comment type="caution">
    <text evidence="6">The sequence shown here is derived from an EMBL/GenBank/DDBJ whole genome shotgun (WGS) entry which is preliminary data.</text>
</comment>
<evidence type="ECO:0000313" key="7">
    <source>
        <dbReference type="Proteomes" id="UP000178122"/>
    </source>
</evidence>
<accession>A0A1G1YU64</accession>
<dbReference type="PANTHER" id="PTHR48102:SF7">
    <property type="entry name" value="ATP-DEPENDENT CLP PROTEASE ATP-BINDING SUBUNIT CLPX-LIKE, MITOCHONDRIAL"/>
    <property type="match status" value="1"/>
</dbReference>
<dbReference type="Pfam" id="PF07724">
    <property type="entry name" value="AAA_2"/>
    <property type="match status" value="1"/>
</dbReference>
<reference evidence="6 7" key="1">
    <citation type="journal article" date="2016" name="Nat. Commun.">
        <title>Thousands of microbial genomes shed light on interconnected biogeochemical processes in an aquifer system.</title>
        <authorList>
            <person name="Anantharaman K."/>
            <person name="Brown C.T."/>
            <person name="Hug L.A."/>
            <person name="Sharon I."/>
            <person name="Castelle C.J."/>
            <person name="Probst A.J."/>
            <person name="Thomas B.C."/>
            <person name="Singh A."/>
            <person name="Wilkins M.J."/>
            <person name="Karaoz U."/>
            <person name="Brodie E.L."/>
            <person name="Williams K.H."/>
            <person name="Hubbard S.S."/>
            <person name="Banfield J.F."/>
        </authorList>
    </citation>
    <scope>NUCLEOTIDE SEQUENCE [LARGE SCALE GENOMIC DNA]</scope>
</reference>
<evidence type="ECO:0000256" key="1">
    <source>
        <dbReference type="ARBA" id="ARBA00022741"/>
    </source>
</evidence>
<dbReference type="SMART" id="SM00382">
    <property type="entry name" value="AAA"/>
    <property type="match status" value="1"/>
</dbReference>
<name>A0A1G1YU64_9BACT</name>
<dbReference type="InterPro" id="IPR003593">
    <property type="entry name" value="AAA+_ATPase"/>
</dbReference>
<keyword evidence="1" id="KW-0547">Nucleotide-binding</keyword>